<dbReference type="Proteomes" id="UP000286681">
    <property type="component" value="Unassembled WGS sequence"/>
</dbReference>
<dbReference type="EMBL" id="QQYZ01000038">
    <property type="protein sequence ID" value="RSY76395.1"/>
    <property type="molecule type" value="Genomic_DNA"/>
</dbReference>
<evidence type="ECO:0000313" key="7">
    <source>
        <dbReference type="Proteomes" id="UP000287746"/>
    </source>
</evidence>
<dbReference type="STRING" id="93064.BRX40_08995"/>
<evidence type="ECO:0000313" key="6">
    <source>
        <dbReference type="Proteomes" id="UP000286681"/>
    </source>
</evidence>
<dbReference type="GO" id="GO:0046872">
    <property type="term" value="F:metal ion binding"/>
    <property type="evidence" value="ECO:0007669"/>
    <property type="project" value="InterPro"/>
</dbReference>
<sequence>MIRLNIPGMTCGGCARSITNAIQDVDADARVEASIAEKSISVETHADRDTLAKAIREAGYEVRYA</sequence>
<gene>
    <name evidence="2" type="ORF">BRX40_08995</name>
    <name evidence="3" type="ORF">CA257_15095</name>
    <name evidence="4" type="ORF">DAH66_21605</name>
</gene>
<dbReference type="CDD" id="cd00371">
    <property type="entry name" value="HMA"/>
    <property type="match status" value="1"/>
</dbReference>
<dbReference type="Proteomes" id="UP000185161">
    <property type="component" value="Chromosome"/>
</dbReference>
<dbReference type="EMBL" id="QQWO01000013">
    <property type="protein sequence ID" value="RSV01141.1"/>
    <property type="molecule type" value="Genomic_DNA"/>
</dbReference>
<evidence type="ECO:0000313" key="4">
    <source>
        <dbReference type="EMBL" id="RSY76395.1"/>
    </source>
</evidence>
<name>A0A1L6J9C1_9SPHN</name>
<dbReference type="Proteomes" id="UP000287746">
    <property type="component" value="Unassembled WGS sequence"/>
</dbReference>
<reference evidence="6 7" key="3">
    <citation type="submission" date="2018-07" db="EMBL/GenBank/DDBJ databases">
        <title>Genomic and Epidemiologic Investigation of an Indolent Hospital Outbreak.</title>
        <authorList>
            <person name="Johnson R.C."/>
            <person name="Deming C."/>
            <person name="Conlan S."/>
            <person name="Zellmer C.J."/>
            <person name="Michelin A.V."/>
            <person name="Lee-Lin S."/>
            <person name="Thomas P.J."/>
            <person name="Park M."/>
            <person name="Weingarten R.A."/>
            <person name="Less J."/>
            <person name="Dekker J.P."/>
            <person name="Frank K.M."/>
            <person name="Musser K.A."/>
            <person name="Mcquiston J.R."/>
            <person name="Henderson D.K."/>
            <person name="Lau A.F."/>
            <person name="Palmore T.N."/>
            <person name="Segre J.A."/>
        </authorList>
    </citation>
    <scope>NUCLEOTIDE SEQUENCE [LARGE SCALE GENOMIC DNA]</scope>
    <source>
        <strain evidence="4 7">SK-CDC1_0717</strain>
        <strain evidence="3 6">SK-NIH.Env10_0317</strain>
    </source>
</reference>
<dbReference type="InterPro" id="IPR006121">
    <property type="entry name" value="HMA_dom"/>
</dbReference>
<reference evidence="5" key="2">
    <citation type="submission" date="2016-12" db="EMBL/GenBank/DDBJ databases">
        <title>Whole genome sequencing of Sphingomonas sp. ABOJV.</title>
        <authorList>
            <person name="Conlan S."/>
            <person name="Thomas P.J."/>
            <person name="Mullikin J."/>
            <person name="Palmore T.N."/>
            <person name="Frank K.M."/>
            <person name="Segre J.A."/>
        </authorList>
    </citation>
    <scope>NUCLEOTIDE SEQUENCE [LARGE SCALE GENOMIC DNA]</scope>
    <source>
        <strain evidence="5">ABOJV</strain>
    </source>
</reference>
<feature type="domain" description="HMA" evidence="1">
    <location>
        <begin position="1"/>
        <end position="63"/>
    </location>
</feature>
<organism evidence="2 5">
    <name type="scientific">Sphingomonas koreensis</name>
    <dbReference type="NCBI Taxonomy" id="93064"/>
    <lineage>
        <taxon>Bacteria</taxon>
        <taxon>Pseudomonadati</taxon>
        <taxon>Pseudomonadota</taxon>
        <taxon>Alphaproteobacteria</taxon>
        <taxon>Sphingomonadales</taxon>
        <taxon>Sphingomonadaceae</taxon>
        <taxon>Sphingomonas</taxon>
    </lineage>
</organism>
<dbReference type="PROSITE" id="PS50846">
    <property type="entry name" value="HMA_2"/>
    <property type="match status" value="1"/>
</dbReference>
<dbReference type="EMBL" id="CP018820">
    <property type="protein sequence ID" value="APR52551.1"/>
    <property type="molecule type" value="Genomic_DNA"/>
</dbReference>
<dbReference type="Gene3D" id="3.30.70.100">
    <property type="match status" value="1"/>
</dbReference>
<evidence type="ECO:0000313" key="3">
    <source>
        <dbReference type="EMBL" id="RSV01141.1"/>
    </source>
</evidence>
<accession>A0A1L6J9C1</accession>
<reference evidence="2" key="1">
    <citation type="submission" date="2016-12" db="EMBL/GenBank/DDBJ databases">
        <title>Whole genome sequencing of Sphingomonas koreensis.</title>
        <authorList>
            <person name="Conlan S."/>
            <person name="Thomas P.J."/>
            <person name="Mullikin J."/>
            <person name="Palmore T.N."/>
            <person name="Frank K.M."/>
            <person name="Segre J.A."/>
        </authorList>
    </citation>
    <scope>NUCLEOTIDE SEQUENCE</scope>
    <source>
        <strain evidence="2">ABOJV</strain>
    </source>
</reference>
<evidence type="ECO:0000313" key="2">
    <source>
        <dbReference type="EMBL" id="APR52551.1"/>
    </source>
</evidence>
<evidence type="ECO:0000259" key="1">
    <source>
        <dbReference type="PROSITE" id="PS50846"/>
    </source>
</evidence>
<dbReference type="RefSeq" id="WP_075151371.1">
    <property type="nucleotide sequence ID" value="NZ_CP018820.1"/>
</dbReference>
<dbReference type="OrthoDB" id="9801832at2"/>
<dbReference type="InterPro" id="IPR036163">
    <property type="entry name" value="HMA_dom_sf"/>
</dbReference>
<proteinExistence type="predicted"/>
<evidence type="ECO:0000313" key="5">
    <source>
        <dbReference type="Proteomes" id="UP000185161"/>
    </source>
</evidence>
<dbReference type="SUPFAM" id="SSF55008">
    <property type="entry name" value="HMA, heavy metal-associated domain"/>
    <property type="match status" value="1"/>
</dbReference>
<dbReference type="KEGG" id="skr:BRX40_08995"/>
<dbReference type="AlphaFoldDB" id="A0A1L6J9C1"/>
<keyword evidence="5" id="KW-1185">Reference proteome</keyword>
<dbReference type="GeneID" id="44132694"/>
<protein>
    <submittedName>
        <fullName evidence="3">Copper chaperone</fullName>
    </submittedName>
    <submittedName>
        <fullName evidence="2">Heavy metal transporter</fullName>
    </submittedName>
</protein>
<dbReference type="Pfam" id="PF00403">
    <property type="entry name" value="HMA"/>
    <property type="match status" value="1"/>
</dbReference>